<evidence type="ECO:0000313" key="8">
    <source>
        <dbReference type="EMBL" id="MFF3573897.1"/>
    </source>
</evidence>
<dbReference type="InterPro" id="IPR001753">
    <property type="entry name" value="Enoyl-CoA_hydra/iso"/>
</dbReference>
<keyword evidence="3" id="KW-0443">Lipid metabolism</keyword>
<evidence type="ECO:0000256" key="4">
    <source>
        <dbReference type="ARBA" id="ARBA00023239"/>
    </source>
</evidence>
<dbReference type="SUPFAM" id="SSF52096">
    <property type="entry name" value="ClpP/crotonase"/>
    <property type="match status" value="1"/>
</dbReference>
<dbReference type="Gene3D" id="3.90.226.10">
    <property type="entry name" value="2-enoyl-CoA Hydratase, Chain A, domain 1"/>
    <property type="match status" value="1"/>
</dbReference>
<evidence type="ECO:0000256" key="6">
    <source>
        <dbReference type="ARBA" id="ARBA00023717"/>
    </source>
</evidence>
<protein>
    <submittedName>
        <fullName evidence="8">Enoyl-CoA hydratase/isomerase family protein</fullName>
    </submittedName>
</protein>
<comment type="similarity">
    <text evidence="2 7">Belongs to the enoyl-CoA hydratase/isomerase family.</text>
</comment>
<dbReference type="PROSITE" id="PS00166">
    <property type="entry name" value="ENOYL_COA_HYDRATASE"/>
    <property type="match status" value="1"/>
</dbReference>
<comment type="function">
    <text evidence="1">Could possibly oxidize fatty acids using specific components.</text>
</comment>
<comment type="caution">
    <text evidence="8">The sequence shown here is derived from an EMBL/GenBank/DDBJ whole genome shotgun (WGS) entry which is preliminary data.</text>
</comment>
<dbReference type="InterPro" id="IPR014748">
    <property type="entry name" value="Enoyl-CoA_hydra_C"/>
</dbReference>
<dbReference type="PANTHER" id="PTHR11941:SF54">
    <property type="entry name" value="ENOYL-COA HYDRATASE, MITOCHONDRIAL"/>
    <property type="match status" value="1"/>
</dbReference>
<dbReference type="EMBL" id="JBIAQY010000022">
    <property type="protein sequence ID" value="MFF3573897.1"/>
    <property type="molecule type" value="Genomic_DNA"/>
</dbReference>
<comment type="catalytic activity">
    <reaction evidence="5">
        <text>a (3S)-3-hydroxyacyl-CoA = a (2E)-enoyl-CoA + H2O</text>
        <dbReference type="Rhea" id="RHEA:16105"/>
        <dbReference type="ChEBI" id="CHEBI:15377"/>
        <dbReference type="ChEBI" id="CHEBI:57318"/>
        <dbReference type="ChEBI" id="CHEBI:58856"/>
        <dbReference type="EC" id="4.2.1.17"/>
    </reaction>
</comment>
<evidence type="ECO:0000256" key="1">
    <source>
        <dbReference type="ARBA" id="ARBA00002994"/>
    </source>
</evidence>
<dbReference type="InterPro" id="IPR029045">
    <property type="entry name" value="ClpP/crotonase-like_dom_sf"/>
</dbReference>
<dbReference type="Pfam" id="PF00378">
    <property type="entry name" value="ECH_1"/>
    <property type="match status" value="1"/>
</dbReference>
<dbReference type="PANTHER" id="PTHR11941">
    <property type="entry name" value="ENOYL-COA HYDRATASE-RELATED"/>
    <property type="match status" value="1"/>
</dbReference>
<keyword evidence="4" id="KW-0456">Lyase</keyword>
<gene>
    <name evidence="8" type="ORF">ACFYXQ_39725</name>
</gene>
<dbReference type="InterPro" id="IPR018376">
    <property type="entry name" value="Enoyl-CoA_hyd/isom_CS"/>
</dbReference>
<reference evidence="8 9" key="1">
    <citation type="submission" date="2024-10" db="EMBL/GenBank/DDBJ databases">
        <title>The Natural Products Discovery Center: Release of the First 8490 Sequenced Strains for Exploring Actinobacteria Biosynthetic Diversity.</title>
        <authorList>
            <person name="Kalkreuter E."/>
            <person name="Kautsar S.A."/>
            <person name="Yang D."/>
            <person name="Bader C.D."/>
            <person name="Teijaro C.N."/>
            <person name="Fluegel L."/>
            <person name="Davis C.M."/>
            <person name="Simpson J.R."/>
            <person name="Lauterbach L."/>
            <person name="Steele A.D."/>
            <person name="Gui C."/>
            <person name="Meng S."/>
            <person name="Li G."/>
            <person name="Viehrig K."/>
            <person name="Ye F."/>
            <person name="Su P."/>
            <person name="Kiefer A.F."/>
            <person name="Nichols A."/>
            <person name="Cepeda A.J."/>
            <person name="Yan W."/>
            <person name="Fan B."/>
            <person name="Jiang Y."/>
            <person name="Adhikari A."/>
            <person name="Zheng C.-J."/>
            <person name="Schuster L."/>
            <person name="Cowan T.M."/>
            <person name="Smanski M.J."/>
            <person name="Chevrette M.G."/>
            <person name="De Carvalho L.P.S."/>
            <person name="Shen B."/>
        </authorList>
    </citation>
    <scope>NUCLEOTIDE SEQUENCE [LARGE SCALE GENOMIC DNA]</scope>
    <source>
        <strain evidence="8 9">NPDC002593</strain>
    </source>
</reference>
<organism evidence="8 9">
    <name type="scientific">Nocardia jiangxiensis</name>
    <dbReference type="NCBI Taxonomy" id="282685"/>
    <lineage>
        <taxon>Bacteria</taxon>
        <taxon>Bacillati</taxon>
        <taxon>Actinomycetota</taxon>
        <taxon>Actinomycetes</taxon>
        <taxon>Mycobacteriales</taxon>
        <taxon>Nocardiaceae</taxon>
        <taxon>Nocardia</taxon>
    </lineage>
</organism>
<dbReference type="CDD" id="cd06558">
    <property type="entry name" value="crotonase-like"/>
    <property type="match status" value="1"/>
</dbReference>
<name>A0ABW6SCE4_9NOCA</name>
<evidence type="ECO:0000256" key="2">
    <source>
        <dbReference type="ARBA" id="ARBA00005254"/>
    </source>
</evidence>
<evidence type="ECO:0000256" key="7">
    <source>
        <dbReference type="RuleBase" id="RU003707"/>
    </source>
</evidence>
<dbReference type="Proteomes" id="UP001601992">
    <property type="component" value="Unassembled WGS sequence"/>
</dbReference>
<sequence length="255" mass="27128">MDLLIDDAGGVRRLTLNRPHVRNALSVSLQEQLVAALLSADADPAVSVVVVTGQGEQAFCSGVDVKELDRLGDTGWRGPYAQPHRSVWQALVELSKPTIASVNGHAVGGGFELLLACDLTIAVRGISVGLPEARLGLAASFASAQLPRRVPHGIAAELLFTGALRPVDDLVQWGLVQRVVPREELAATTLDLADTIARNAPLSLRRMKATMTKGMALPLMSAVTLGAGPDPYTSQDRLEGVRAFAERRPPHWSGQ</sequence>
<comment type="catalytic activity">
    <reaction evidence="6">
        <text>a 4-saturated-(3S)-3-hydroxyacyl-CoA = a (3E)-enoyl-CoA + H2O</text>
        <dbReference type="Rhea" id="RHEA:20724"/>
        <dbReference type="ChEBI" id="CHEBI:15377"/>
        <dbReference type="ChEBI" id="CHEBI:58521"/>
        <dbReference type="ChEBI" id="CHEBI:137480"/>
        <dbReference type="EC" id="4.2.1.17"/>
    </reaction>
</comment>
<evidence type="ECO:0000256" key="5">
    <source>
        <dbReference type="ARBA" id="ARBA00023709"/>
    </source>
</evidence>
<accession>A0ABW6SCE4</accession>
<proteinExistence type="inferred from homology"/>
<keyword evidence="3" id="KW-0276">Fatty acid metabolism</keyword>
<dbReference type="Gene3D" id="1.10.12.10">
    <property type="entry name" value="Lyase 2-enoyl-coa Hydratase, Chain A, domain 2"/>
    <property type="match status" value="1"/>
</dbReference>
<evidence type="ECO:0000313" key="9">
    <source>
        <dbReference type="Proteomes" id="UP001601992"/>
    </source>
</evidence>
<evidence type="ECO:0000256" key="3">
    <source>
        <dbReference type="ARBA" id="ARBA00022832"/>
    </source>
</evidence>
<keyword evidence="9" id="KW-1185">Reference proteome</keyword>
<dbReference type="RefSeq" id="WP_040830615.1">
    <property type="nucleotide sequence ID" value="NZ_JBIAQY010000022.1"/>
</dbReference>